<reference evidence="7" key="1">
    <citation type="submission" date="2015-06" db="EMBL/GenBank/DDBJ databases">
        <authorList>
            <person name="Hoefler B.C."/>
            <person name="Straight P.D."/>
        </authorList>
    </citation>
    <scope>NUCLEOTIDE SEQUENCE</scope>
</reference>
<dbReference type="Pfam" id="PF08395">
    <property type="entry name" value="7tm_7"/>
    <property type="match status" value="1"/>
</dbReference>
<name>A0A0K8V7E5_BACLA</name>
<dbReference type="InterPro" id="IPR013604">
    <property type="entry name" value="7TM_chemorcpt"/>
</dbReference>
<evidence type="ECO:0000256" key="3">
    <source>
        <dbReference type="ARBA" id="ARBA00022692"/>
    </source>
</evidence>
<proteinExistence type="predicted"/>
<keyword evidence="3 6" id="KW-0812">Transmembrane</keyword>
<feature type="transmembrane region" description="Helical" evidence="6">
    <location>
        <begin position="69"/>
        <end position="89"/>
    </location>
</feature>
<keyword evidence="7" id="KW-0675">Receptor</keyword>
<evidence type="ECO:0000256" key="6">
    <source>
        <dbReference type="SAM" id="Phobius"/>
    </source>
</evidence>
<organism evidence="7">
    <name type="scientific">Bactrocera latifrons</name>
    <name type="common">Malaysian fruit fly</name>
    <name type="synonym">Chaetodacus latifrons</name>
    <dbReference type="NCBI Taxonomy" id="174628"/>
    <lineage>
        <taxon>Eukaryota</taxon>
        <taxon>Metazoa</taxon>
        <taxon>Ecdysozoa</taxon>
        <taxon>Arthropoda</taxon>
        <taxon>Hexapoda</taxon>
        <taxon>Insecta</taxon>
        <taxon>Pterygota</taxon>
        <taxon>Neoptera</taxon>
        <taxon>Endopterygota</taxon>
        <taxon>Diptera</taxon>
        <taxon>Brachycera</taxon>
        <taxon>Muscomorpha</taxon>
        <taxon>Tephritoidea</taxon>
        <taxon>Tephritidae</taxon>
        <taxon>Bactrocera</taxon>
        <taxon>Bactrocera</taxon>
    </lineage>
</organism>
<sequence length="120" mass="13628">MSVVGLKFEVRSERSERRANMQISGLVFKLAKPLGNKAYNDLVSGFSLQCLHQPFLINVKGFFRLSLPLLGDLFALSITYLIILMQFLMNEDINNKMMLKSKLIINATEVRKTPTISSNF</sequence>
<dbReference type="GeneID" id="108968484"/>
<dbReference type="AlphaFoldDB" id="A0A0K8V7E5"/>
<evidence type="ECO:0000256" key="2">
    <source>
        <dbReference type="ARBA" id="ARBA00022475"/>
    </source>
</evidence>
<evidence type="ECO:0000256" key="4">
    <source>
        <dbReference type="ARBA" id="ARBA00022989"/>
    </source>
</evidence>
<keyword evidence="2" id="KW-1003">Cell membrane</keyword>
<dbReference type="GO" id="GO:0050909">
    <property type="term" value="P:sensory perception of taste"/>
    <property type="evidence" value="ECO:0007669"/>
    <property type="project" value="InterPro"/>
</dbReference>
<accession>A0A0K8V7E5</accession>
<evidence type="ECO:0000256" key="1">
    <source>
        <dbReference type="ARBA" id="ARBA00004651"/>
    </source>
</evidence>
<evidence type="ECO:0000313" key="7">
    <source>
        <dbReference type="EMBL" id="JAI34854.1"/>
    </source>
</evidence>
<keyword evidence="4 6" id="KW-1133">Transmembrane helix</keyword>
<gene>
    <name evidence="7" type="primary">Gr23a_1</name>
    <name evidence="7" type="ORF">c0_g2_i2</name>
</gene>
<dbReference type="EMBL" id="GDHF01017460">
    <property type="protein sequence ID" value="JAI34854.1"/>
    <property type="molecule type" value="Transcribed_RNA"/>
</dbReference>
<comment type="subcellular location">
    <subcellularLocation>
        <location evidence="1">Cell membrane</location>
        <topology evidence="1">Multi-pass membrane protein</topology>
    </subcellularLocation>
</comment>
<protein>
    <submittedName>
        <fullName evidence="7">Putative gustatory receptor 23a, isoform B</fullName>
    </submittedName>
</protein>
<evidence type="ECO:0000256" key="5">
    <source>
        <dbReference type="ARBA" id="ARBA00023136"/>
    </source>
</evidence>
<keyword evidence="5 6" id="KW-0472">Membrane</keyword>
<dbReference type="GO" id="GO:0005886">
    <property type="term" value="C:plasma membrane"/>
    <property type="evidence" value="ECO:0007669"/>
    <property type="project" value="UniProtKB-SubCell"/>
</dbReference>
<dbReference type="OrthoDB" id="6366728at2759"/>